<evidence type="ECO:0000313" key="4">
    <source>
        <dbReference type="EMBL" id="KIK61863.1"/>
    </source>
</evidence>
<evidence type="ECO:0000313" key="5">
    <source>
        <dbReference type="Proteomes" id="UP000053593"/>
    </source>
</evidence>
<dbReference type="PANTHER" id="PTHR40465:SF1">
    <property type="entry name" value="DUF6534 DOMAIN-CONTAINING PROTEIN"/>
    <property type="match status" value="1"/>
</dbReference>
<evidence type="ECO:0000256" key="1">
    <source>
        <dbReference type="SAM" id="MobiDB-lite"/>
    </source>
</evidence>
<dbReference type="EMBL" id="KN834769">
    <property type="protein sequence ID" value="KIK61863.1"/>
    <property type="molecule type" value="Genomic_DNA"/>
</dbReference>
<sequence>MTFDDRLGKVLFLISISQSRTILLGTWVCSMLYAEVLRYTWFYFKKFPRDSLLLKALVAATVLSDSASLAADYADVYLNSVTHWGDQTFILNQYWPVTLYLSTTGITAALVQSFLTVRYYNLTHNRIFALVTFAFIGCALATCEATAITLAMHPAYNDRFKSRTFVIVWSATTAVAALGSPIYTGVDIIISGALILQLSSIKSSVNPDTESAIKRLIRQTIQTGTASSAIAVCILVSFVIDNASNIESMFVFILGRIYVLTLLLNLNMRKSKQVNTSGSDNKRHTRGNPPIPLDRIRQSRFDINANLVTLTLFLEEVHRTIHIEDDLEFVKSKPTYNTSVIPVNPQSQSNSNGNHDLEFVPKGQYGLNDI</sequence>
<name>A0A0D0CZA7_9AGAR</name>
<evidence type="ECO:0000259" key="3">
    <source>
        <dbReference type="Pfam" id="PF20152"/>
    </source>
</evidence>
<dbReference type="AlphaFoldDB" id="A0A0D0CZA7"/>
<keyword evidence="2" id="KW-1133">Transmembrane helix</keyword>
<organism evidence="4 5">
    <name type="scientific">Collybiopsis luxurians FD-317 M1</name>
    <dbReference type="NCBI Taxonomy" id="944289"/>
    <lineage>
        <taxon>Eukaryota</taxon>
        <taxon>Fungi</taxon>
        <taxon>Dikarya</taxon>
        <taxon>Basidiomycota</taxon>
        <taxon>Agaricomycotina</taxon>
        <taxon>Agaricomycetes</taxon>
        <taxon>Agaricomycetidae</taxon>
        <taxon>Agaricales</taxon>
        <taxon>Marasmiineae</taxon>
        <taxon>Omphalotaceae</taxon>
        <taxon>Collybiopsis</taxon>
        <taxon>Collybiopsis luxurians</taxon>
    </lineage>
</organism>
<feature type="transmembrane region" description="Helical" evidence="2">
    <location>
        <begin position="165"/>
        <end position="196"/>
    </location>
</feature>
<proteinExistence type="predicted"/>
<dbReference type="Proteomes" id="UP000053593">
    <property type="component" value="Unassembled WGS sequence"/>
</dbReference>
<feature type="region of interest" description="Disordered" evidence="1">
    <location>
        <begin position="273"/>
        <end position="293"/>
    </location>
</feature>
<feature type="transmembrane region" description="Helical" evidence="2">
    <location>
        <begin position="94"/>
        <end position="115"/>
    </location>
</feature>
<feature type="transmembrane region" description="Helical" evidence="2">
    <location>
        <begin position="216"/>
        <end position="240"/>
    </location>
</feature>
<keyword evidence="5" id="KW-1185">Reference proteome</keyword>
<keyword evidence="2" id="KW-0472">Membrane</keyword>
<feature type="domain" description="DUF6534" evidence="3">
    <location>
        <begin position="186"/>
        <end position="271"/>
    </location>
</feature>
<protein>
    <recommendedName>
        <fullName evidence="3">DUF6534 domain-containing protein</fullName>
    </recommendedName>
</protein>
<feature type="transmembrane region" description="Helical" evidence="2">
    <location>
        <begin position="246"/>
        <end position="266"/>
    </location>
</feature>
<dbReference type="HOGENOM" id="CLU_046025_6_0_1"/>
<dbReference type="InterPro" id="IPR045339">
    <property type="entry name" value="DUF6534"/>
</dbReference>
<dbReference type="PANTHER" id="PTHR40465">
    <property type="entry name" value="CHROMOSOME 1, WHOLE GENOME SHOTGUN SEQUENCE"/>
    <property type="match status" value="1"/>
</dbReference>
<dbReference type="OrthoDB" id="3203775at2759"/>
<feature type="transmembrane region" description="Helical" evidence="2">
    <location>
        <begin position="20"/>
        <end position="40"/>
    </location>
</feature>
<reference evidence="4 5" key="1">
    <citation type="submission" date="2014-04" db="EMBL/GenBank/DDBJ databases">
        <title>Evolutionary Origins and Diversification of the Mycorrhizal Mutualists.</title>
        <authorList>
            <consortium name="DOE Joint Genome Institute"/>
            <consortium name="Mycorrhizal Genomics Consortium"/>
            <person name="Kohler A."/>
            <person name="Kuo A."/>
            <person name="Nagy L.G."/>
            <person name="Floudas D."/>
            <person name="Copeland A."/>
            <person name="Barry K.W."/>
            <person name="Cichocki N."/>
            <person name="Veneault-Fourrey C."/>
            <person name="LaButti K."/>
            <person name="Lindquist E.A."/>
            <person name="Lipzen A."/>
            <person name="Lundell T."/>
            <person name="Morin E."/>
            <person name="Murat C."/>
            <person name="Riley R."/>
            <person name="Ohm R."/>
            <person name="Sun H."/>
            <person name="Tunlid A."/>
            <person name="Henrissat B."/>
            <person name="Grigoriev I.V."/>
            <person name="Hibbett D.S."/>
            <person name="Martin F."/>
        </authorList>
    </citation>
    <scope>NUCLEOTIDE SEQUENCE [LARGE SCALE GENOMIC DNA]</scope>
    <source>
        <strain evidence="4 5">FD-317 M1</strain>
    </source>
</reference>
<feature type="transmembrane region" description="Helical" evidence="2">
    <location>
        <begin position="127"/>
        <end position="153"/>
    </location>
</feature>
<keyword evidence="2" id="KW-0812">Transmembrane</keyword>
<gene>
    <name evidence="4" type="ORF">GYMLUDRAFT_58511</name>
</gene>
<evidence type="ECO:0000256" key="2">
    <source>
        <dbReference type="SAM" id="Phobius"/>
    </source>
</evidence>
<dbReference type="Pfam" id="PF20152">
    <property type="entry name" value="DUF6534"/>
    <property type="match status" value="1"/>
</dbReference>
<accession>A0A0D0CZA7</accession>